<dbReference type="EMBL" id="JAAMPC010000017">
    <property type="protein sequence ID" value="KAG2248415.1"/>
    <property type="molecule type" value="Genomic_DNA"/>
</dbReference>
<protein>
    <submittedName>
        <fullName evidence="2">Uncharacterized protein</fullName>
    </submittedName>
</protein>
<feature type="region of interest" description="Disordered" evidence="1">
    <location>
        <begin position="26"/>
        <end position="50"/>
    </location>
</feature>
<name>A0A8X7TNB3_BRACI</name>
<keyword evidence="3" id="KW-1185">Reference proteome</keyword>
<dbReference type="Proteomes" id="UP000886595">
    <property type="component" value="Unassembled WGS sequence"/>
</dbReference>
<proteinExistence type="predicted"/>
<comment type="caution">
    <text evidence="2">The sequence shown here is derived from an EMBL/GenBank/DDBJ whole genome shotgun (WGS) entry which is preliminary data.</text>
</comment>
<organism evidence="2 3">
    <name type="scientific">Brassica carinata</name>
    <name type="common">Ethiopian mustard</name>
    <name type="synonym">Abyssinian cabbage</name>
    <dbReference type="NCBI Taxonomy" id="52824"/>
    <lineage>
        <taxon>Eukaryota</taxon>
        <taxon>Viridiplantae</taxon>
        <taxon>Streptophyta</taxon>
        <taxon>Embryophyta</taxon>
        <taxon>Tracheophyta</taxon>
        <taxon>Spermatophyta</taxon>
        <taxon>Magnoliopsida</taxon>
        <taxon>eudicotyledons</taxon>
        <taxon>Gunneridae</taxon>
        <taxon>Pentapetalae</taxon>
        <taxon>rosids</taxon>
        <taxon>malvids</taxon>
        <taxon>Brassicales</taxon>
        <taxon>Brassicaceae</taxon>
        <taxon>Brassiceae</taxon>
        <taxon>Brassica</taxon>
    </lineage>
</organism>
<sequence>MGTLFYVSFHGWERETVTNTVPRRTTYEHQSSRMGKDFKQMRYGDETSKQLRHKQTIKKFAAVITTQSYGNKQTHM</sequence>
<gene>
    <name evidence="2" type="ORF">Bca52824_088043</name>
</gene>
<reference evidence="2 3" key="1">
    <citation type="submission" date="2020-02" db="EMBL/GenBank/DDBJ databases">
        <authorList>
            <person name="Ma Q."/>
            <person name="Huang Y."/>
            <person name="Song X."/>
            <person name="Pei D."/>
        </authorList>
    </citation>
    <scope>NUCLEOTIDE SEQUENCE [LARGE SCALE GENOMIC DNA]</scope>
    <source>
        <strain evidence="2">Sxm20200214</strain>
        <tissue evidence="2">Leaf</tissue>
    </source>
</reference>
<evidence type="ECO:0000313" key="2">
    <source>
        <dbReference type="EMBL" id="KAG2248415.1"/>
    </source>
</evidence>
<feature type="compositionally biased region" description="Basic and acidic residues" evidence="1">
    <location>
        <begin position="26"/>
        <end position="49"/>
    </location>
</feature>
<dbReference type="AlphaFoldDB" id="A0A8X7TNB3"/>
<evidence type="ECO:0000313" key="3">
    <source>
        <dbReference type="Proteomes" id="UP000886595"/>
    </source>
</evidence>
<accession>A0A8X7TNB3</accession>
<evidence type="ECO:0000256" key="1">
    <source>
        <dbReference type="SAM" id="MobiDB-lite"/>
    </source>
</evidence>